<sequence>MSKLLITGASTGIGAATARLLAPGNELFLVYNRSVEQAEALKAELSDVAKVHLLQCDITSEIACIDLFRQIAKLTNTLDVLINNAGGLIRRQPVDGLEWRLMEEIYALNVFSLMKITSLSIPLLRRGTNPCIVNLTSVASRHGAPGATIYGSAKGAVDSLTRGWCKELAPDIRVNSISPGVIDTPFHEKAATPEMMAAWAEANPLKRNGVAEHIADAIRFVIQNDFVNGESIDVNGGLHMR</sequence>
<dbReference type="CDD" id="cd05233">
    <property type="entry name" value="SDR_c"/>
    <property type="match status" value="1"/>
</dbReference>
<dbReference type="Pfam" id="PF13561">
    <property type="entry name" value="adh_short_C2"/>
    <property type="match status" value="1"/>
</dbReference>
<dbReference type="InterPro" id="IPR020904">
    <property type="entry name" value="Sc_DH/Rdtase_CS"/>
</dbReference>
<dbReference type="InterPro" id="IPR002347">
    <property type="entry name" value="SDR_fam"/>
</dbReference>
<dbReference type="PANTHER" id="PTHR43639:SF1">
    <property type="entry name" value="SHORT-CHAIN DEHYDROGENASE_REDUCTASE FAMILY PROTEIN"/>
    <property type="match status" value="1"/>
</dbReference>
<comment type="similarity">
    <text evidence="1">Belongs to the short-chain dehydrogenases/reductases (SDR) family.</text>
</comment>
<evidence type="ECO:0000256" key="2">
    <source>
        <dbReference type="ARBA" id="ARBA00023002"/>
    </source>
</evidence>
<keyword evidence="4" id="KW-1185">Reference proteome</keyword>
<gene>
    <name evidence="3" type="ORF">SAMN05421757_101616</name>
</gene>
<dbReference type="Gene3D" id="3.40.50.720">
    <property type="entry name" value="NAD(P)-binding Rossmann-like Domain"/>
    <property type="match status" value="1"/>
</dbReference>
<dbReference type="RefSeq" id="WP_089231155.1">
    <property type="nucleotide sequence ID" value="NZ_FZOY01000001.1"/>
</dbReference>
<dbReference type="SUPFAM" id="SSF51735">
    <property type="entry name" value="NAD(P)-binding Rossmann-fold domains"/>
    <property type="match status" value="1"/>
</dbReference>
<evidence type="ECO:0000313" key="4">
    <source>
        <dbReference type="Proteomes" id="UP000198426"/>
    </source>
</evidence>
<reference evidence="3 4" key="1">
    <citation type="submission" date="2017-06" db="EMBL/GenBank/DDBJ databases">
        <authorList>
            <person name="Kim H.J."/>
            <person name="Triplett B.A."/>
        </authorList>
    </citation>
    <scope>NUCLEOTIDE SEQUENCE [LARGE SCALE GENOMIC DNA]</scope>
    <source>
        <strain evidence="3 4">DSM 29339</strain>
    </source>
</reference>
<protein>
    <submittedName>
        <fullName evidence="3">3-oxoacyl-[acyl-carrier protein] reductase</fullName>
    </submittedName>
</protein>
<dbReference type="OrthoDB" id="9780084at2"/>
<keyword evidence="2" id="KW-0560">Oxidoreductase</keyword>
<dbReference type="PRINTS" id="PR00081">
    <property type="entry name" value="GDHRDH"/>
</dbReference>
<dbReference type="InterPro" id="IPR036291">
    <property type="entry name" value="NAD(P)-bd_dom_sf"/>
</dbReference>
<dbReference type="AlphaFoldDB" id="A0A239D2Y7"/>
<dbReference type="PROSITE" id="PS00061">
    <property type="entry name" value="ADH_SHORT"/>
    <property type="match status" value="1"/>
</dbReference>
<organism evidence="3 4">
    <name type="scientific">Tropicimonas sediminicola</name>
    <dbReference type="NCBI Taxonomy" id="1031541"/>
    <lineage>
        <taxon>Bacteria</taxon>
        <taxon>Pseudomonadati</taxon>
        <taxon>Pseudomonadota</taxon>
        <taxon>Alphaproteobacteria</taxon>
        <taxon>Rhodobacterales</taxon>
        <taxon>Roseobacteraceae</taxon>
        <taxon>Tropicimonas</taxon>
    </lineage>
</organism>
<dbReference type="PRINTS" id="PR00080">
    <property type="entry name" value="SDRFAMILY"/>
</dbReference>
<dbReference type="Proteomes" id="UP000198426">
    <property type="component" value="Unassembled WGS sequence"/>
</dbReference>
<name>A0A239D2Y7_9RHOB</name>
<dbReference type="GO" id="GO:0016491">
    <property type="term" value="F:oxidoreductase activity"/>
    <property type="evidence" value="ECO:0007669"/>
    <property type="project" value="UniProtKB-KW"/>
</dbReference>
<dbReference type="PANTHER" id="PTHR43639">
    <property type="entry name" value="OXIDOREDUCTASE, SHORT-CHAIN DEHYDROGENASE/REDUCTASE FAMILY (AFU_ORTHOLOGUE AFUA_5G02870)"/>
    <property type="match status" value="1"/>
</dbReference>
<proteinExistence type="inferred from homology"/>
<accession>A0A239D2Y7</accession>
<dbReference type="EMBL" id="FZOY01000001">
    <property type="protein sequence ID" value="SNS26667.1"/>
    <property type="molecule type" value="Genomic_DNA"/>
</dbReference>
<evidence type="ECO:0000256" key="1">
    <source>
        <dbReference type="ARBA" id="ARBA00006484"/>
    </source>
</evidence>
<evidence type="ECO:0000313" key="3">
    <source>
        <dbReference type="EMBL" id="SNS26667.1"/>
    </source>
</evidence>